<comment type="caution">
    <text evidence="1">The sequence shown here is derived from an EMBL/GenBank/DDBJ whole genome shotgun (WGS) entry which is preliminary data.</text>
</comment>
<gene>
    <name evidence="1" type="ORF">STAS_01614</name>
</gene>
<keyword evidence="1" id="KW-0436">Ligase</keyword>
<dbReference type="EMBL" id="BKCP01000669">
    <property type="protein sequence ID" value="GER26006.1"/>
    <property type="molecule type" value="Genomic_DNA"/>
</dbReference>
<name>A0A5A7NZR0_STRAF</name>
<dbReference type="Proteomes" id="UP000325081">
    <property type="component" value="Unassembled WGS sequence"/>
</dbReference>
<keyword evidence="2" id="KW-1185">Reference proteome</keyword>
<evidence type="ECO:0000313" key="2">
    <source>
        <dbReference type="Proteomes" id="UP000325081"/>
    </source>
</evidence>
<protein>
    <submittedName>
        <fullName evidence="1">Ubiquitin-protein ligase 7</fullName>
    </submittedName>
</protein>
<reference evidence="2" key="1">
    <citation type="journal article" date="2019" name="Curr. Biol.">
        <title>Genome Sequence of Striga asiatica Provides Insight into the Evolution of Plant Parasitism.</title>
        <authorList>
            <person name="Yoshida S."/>
            <person name="Kim S."/>
            <person name="Wafula E.K."/>
            <person name="Tanskanen J."/>
            <person name="Kim Y.M."/>
            <person name="Honaas L."/>
            <person name="Yang Z."/>
            <person name="Spallek T."/>
            <person name="Conn C.E."/>
            <person name="Ichihashi Y."/>
            <person name="Cheong K."/>
            <person name="Cui S."/>
            <person name="Der J.P."/>
            <person name="Gundlach H."/>
            <person name="Jiao Y."/>
            <person name="Hori C."/>
            <person name="Ishida J.K."/>
            <person name="Kasahara H."/>
            <person name="Kiba T."/>
            <person name="Kim M.S."/>
            <person name="Koo N."/>
            <person name="Laohavisit A."/>
            <person name="Lee Y.H."/>
            <person name="Lumba S."/>
            <person name="McCourt P."/>
            <person name="Mortimer J.C."/>
            <person name="Mutuku J.M."/>
            <person name="Nomura T."/>
            <person name="Sasaki-Sekimoto Y."/>
            <person name="Seto Y."/>
            <person name="Wang Y."/>
            <person name="Wakatake T."/>
            <person name="Sakakibara H."/>
            <person name="Demura T."/>
            <person name="Yamaguchi S."/>
            <person name="Yoneyama K."/>
            <person name="Manabe R.I."/>
            <person name="Nelson D.C."/>
            <person name="Schulman A.H."/>
            <person name="Timko M.P."/>
            <person name="dePamphilis C.W."/>
            <person name="Choi D."/>
            <person name="Shirasu K."/>
        </authorList>
    </citation>
    <scope>NUCLEOTIDE SEQUENCE [LARGE SCALE GENOMIC DNA]</scope>
    <source>
        <strain evidence="2">cv. UVA1</strain>
    </source>
</reference>
<proteinExistence type="predicted"/>
<dbReference type="AlphaFoldDB" id="A0A5A7NZR0"/>
<evidence type="ECO:0000313" key="1">
    <source>
        <dbReference type="EMBL" id="GER26006.1"/>
    </source>
</evidence>
<organism evidence="1 2">
    <name type="scientific">Striga asiatica</name>
    <name type="common">Asiatic witchweed</name>
    <name type="synonym">Buchnera asiatica</name>
    <dbReference type="NCBI Taxonomy" id="4170"/>
    <lineage>
        <taxon>Eukaryota</taxon>
        <taxon>Viridiplantae</taxon>
        <taxon>Streptophyta</taxon>
        <taxon>Embryophyta</taxon>
        <taxon>Tracheophyta</taxon>
        <taxon>Spermatophyta</taxon>
        <taxon>Magnoliopsida</taxon>
        <taxon>eudicotyledons</taxon>
        <taxon>Gunneridae</taxon>
        <taxon>Pentapetalae</taxon>
        <taxon>asterids</taxon>
        <taxon>lamiids</taxon>
        <taxon>Lamiales</taxon>
        <taxon>Orobanchaceae</taxon>
        <taxon>Buchnereae</taxon>
        <taxon>Striga</taxon>
    </lineage>
</organism>
<dbReference type="GO" id="GO:0016874">
    <property type="term" value="F:ligase activity"/>
    <property type="evidence" value="ECO:0007669"/>
    <property type="project" value="UniProtKB-KW"/>
</dbReference>
<accession>A0A5A7NZR0</accession>
<sequence length="101" mass="11214">MLNIVAKKENGTTYACSLQRLYLGWACNLIGDNLGRTSTSHWISSIGRNPPAEPWAATGRGIKEMIVVLSVWRGFVMVVFSLCSTRGSVFRADGYRNYPEV</sequence>